<keyword evidence="1" id="KW-0175">Coiled coil</keyword>
<evidence type="ECO:0000313" key="3">
    <source>
        <dbReference type="EMBL" id="EGT58171.1"/>
    </source>
</evidence>
<dbReference type="InParanoid" id="G0ND53"/>
<feature type="region of interest" description="Disordered" evidence="2">
    <location>
        <begin position="295"/>
        <end position="352"/>
    </location>
</feature>
<accession>G0ND53</accession>
<keyword evidence="4" id="KW-1185">Reference proteome</keyword>
<feature type="coiled-coil region" evidence="1">
    <location>
        <begin position="244"/>
        <end position="292"/>
    </location>
</feature>
<name>G0ND53_CAEBE</name>
<organism evidence="4">
    <name type="scientific">Caenorhabditis brenneri</name>
    <name type="common">Nematode worm</name>
    <dbReference type="NCBI Taxonomy" id="135651"/>
    <lineage>
        <taxon>Eukaryota</taxon>
        <taxon>Metazoa</taxon>
        <taxon>Ecdysozoa</taxon>
        <taxon>Nematoda</taxon>
        <taxon>Chromadorea</taxon>
        <taxon>Rhabditida</taxon>
        <taxon>Rhabditina</taxon>
        <taxon>Rhabditomorpha</taxon>
        <taxon>Rhabditoidea</taxon>
        <taxon>Rhabditidae</taxon>
        <taxon>Peloderinae</taxon>
        <taxon>Caenorhabditis</taxon>
    </lineage>
</organism>
<gene>
    <name evidence="3" type="ORF">CAEBREN_04383</name>
</gene>
<dbReference type="EMBL" id="GL379866">
    <property type="protein sequence ID" value="EGT58171.1"/>
    <property type="molecule type" value="Genomic_DNA"/>
</dbReference>
<feature type="compositionally biased region" description="Basic and acidic residues" evidence="2">
    <location>
        <begin position="117"/>
        <end position="128"/>
    </location>
</feature>
<evidence type="ECO:0000256" key="1">
    <source>
        <dbReference type="SAM" id="Coils"/>
    </source>
</evidence>
<proteinExistence type="predicted"/>
<dbReference type="AlphaFoldDB" id="G0ND53"/>
<reference evidence="4" key="1">
    <citation type="submission" date="2011-07" db="EMBL/GenBank/DDBJ databases">
        <authorList>
            <consortium name="Caenorhabditis brenneri Sequencing and Analysis Consortium"/>
            <person name="Wilson R.K."/>
        </authorList>
    </citation>
    <scope>NUCLEOTIDE SEQUENCE [LARGE SCALE GENOMIC DNA]</scope>
    <source>
        <strain evidence="4">PB2801</strain>
    </source>
</reference>
<evidence type="ECO:0000313" key="4">
    <source>
        <dbReference type="Proteomes" id="UP000008068"/>
    </source>
</evidence>
<evidence type="ECO:0000256" key="2">
    <source>
        <dbReference type="SAM" id="MobiDB-lite"/>
    </source>
</evidence>
<feature type="region of interest" description="Disordered" evidence="2">
    <location>
        <begin position="89"/>
        <end position="128"/>
    </location>
</feature>
<feature type="compositionally biased region" description="Basic and acidic residues" evidence="2">
    <location>
        <begin position="329"/>
        <end position="338"/>
    </location>
</feature>
<sequence length="352" mass="40533">MDIVEIEVNDETASSNNARRVSKNAPHDQIVVQNNALGVQNAARLLNNVQRAIPQTAVTQTASDCPLLMGLLNSKEKILNIGTGQVGTHRLSEQRSSNVGGIPSTKRKTGGISNNPHEADNSRCETNNERTTKTLEERGISNAKPPNLPQPEFALYSKRQIDEIKQLLAVKSRESQKTIYQLQKDMEAKMEEMRQDFKNSILQKEEEIMYLEDEIRMKDVRIADQCSIFQNYVNRTERAYDGKLKEIQKEMEKTAHILEEKDRRHQKDQKEKEELQKKIDQLQTSQQVFRARECFNEHDDEPTTSNPITEPIEKVRMQLIKQTKTGHKRQSDNIDDSTKKKKIRKNNYGSFD</sequence>
<dbReference type="HOGENOM" id="CLU_774398_0_0_1"/>
<protein>
    <submittedName>
        <fullName evidence="3">Uncharacterized protein</fullName>
    </submittedName>
</protein>
<dbReference type="Proteomes" id="UP000008068">
    <property type="component" value="Unassembled WGS sequence"/>
</dbReference>